<evidence type="ECO:0000256" key="1">
    <source>
        <dbReference type="ARBA" id="ARBA00004141"/>
    </source>
</evidence>
<sequence length="179" mass="19651">MVPMKPLNLFLRGLEVAFATIVMGLVGNILNDLGGHSQSTLNYVMFTVAFALATLLYLIAANASDTFMIHPVILFVVDLLNTIFIFCAAVALPSKLHVPNCNRDSQLLKNTITSNSRSLAKSCREAKASSAFLWFLWFCFLISTILSGINMTGGWMGMPQRAQRRAPRVAQPPPTMSQV</sequence>
<dbReference type="Pfam" id="PF01284">
    <property type="entry name" value="MARVEL"/>
    <property type="match status" value="1"/>
</dbReference>
<evidence type="ECO:0000256" key="4">
    <source>
        <dbReference type="ARBA" id="ARBA00023136"/>
    </source>
</evidence>
<keyword evidence="8" id="KW-1185">Reference proteome</keyword>
<comment type="subcellular location">
    <subcellularLocation>
        <location evidence="1">Membrane</location>
        <topology evidence="1">Multi-pass membrane protein</topology>
    </subcellularLocation>
</comment>
<dbReference type="AlphaFoldDB" id="A0AAF0IMW0"/>
<dbReference type="InterPro" id="IPR008253">
    <property type="entry name" value="Marvel"/>
</dbReference>
<protein>
    <recommendedName>
        <fullName evidence="6">MARVEL domain-containing protein</fullName>
    </recommendedName>
</protein>
<name>A0AAF0IMW0_9EURO</name>
<feature type="transmembrane region" description="Helical" evidence="5">
    <location>
        <begin position="134"/>
        <end position="158"/>
    </location>
</feature>
<evidence type="ECO:0000256" key="5">
    <source>
        <dbReference type="SAM" id="Phobius"/>
    </source>
</evidence>
<gene>
    <name evidence="7" type="ORF">PRK78_005694</name>
</gene>
<feature type="domain" description="MARVEL" evidence="6">
    <location>
        <begin position="8"/>
        <end position="146"/>
    </location>
</feature>
<dbReference type="Proteomes" id="UP001219355">
    <property type="component" value="Chromosome 3"/>
</dbReference>
<evidence type="ECO:0000313" key="7">
    <source>
        <dbReference type="EMBL" id="WEW60209.1"/>
    </source>
</evidence>
<dbReference type="GO" id="GO:0005886">
    <property type="term" value="C:plasma membrane"/>
    <property type="evidence" value="ECO:0007669"/>
    <property type="project" value="TreeGrafter"/>
</dbReference>
<dbReference type="GO" id="GO:0072659">
    <property type="term" value="P:protein localization to plasma membrane"/>
    <property type="evidence" value="ECO:0007669"/>
    <property type="project" value="TreeGrafter"/>
</dbReference>
<evidence type="ECO:0000256" key="2">
    <source>
        <dbReference type="ARBA" id="ARBA00022692"/>
    </source>
</evidence>
<dbReference type="GO" id="GO:0070941">
    <property type="term" value="P:eisosome assembly"/>
    <property type="evidence" value="ECO:0007669"/>
    <property type="project" value="TreeGrafter"/>
</dbReference>
<feature type="transmembrane region" description="Helical" evidence="5">
    <location>
        <begin position="41"/>
        <end position="60"/>
    </location>
</feature>
<accession>A0AAF0IMW0</accession>
<feature type="transmembrane region" description="Helical" evidence="5">
    <location>
        <begin position="9"/>
        <end position="29"/>
    </location>
</feature>
<evidence type="ECO:0000256" key="3">
    <source>
        <dbReference type="ARBA" id="ARBA00022989"/>
    </source>
</evidence>
<feature type="transmembrane region" description="Helical" evidence="5">
    <location>
        <begin position="72"/>
        <end position="92"/>
    </location>
</feature>
<evidence type="ECO:0000259" key="6">
    <source>
        <dbReference type="Pfam" id="PF01284"/>
    </source>
</evidence>
<dbReference type="PANTHER" id="PTHR28165">
    <property type="entry name" value="NON-CLASSICAL EXPORT PROTEIN 2-RELATED"/>
    <property type="match status" value="1"/>
</dbReference>
<proteinExistence type="predicted"/>
<evidence type="ECO:0000313" key="8">
    <source>
        <dbReference type="Proteomes" id="UP001219355"/>
    </source>
</evidence>
<keyword evidence="4 5" id="KW-0472">Membrane</keyword>
<dbReference type="PANTHER" id="PTHR28165:SF1">
    <property type="entry name" value="NON-CLASSICAL EXPORT PROTEIN 2-RELATED"/>
    <property type="match status" value="1"/>
</dbReference>
<dbReference type="EMBL" id="CP120629">
    <property type="protein sequence ID" value="WEW60209.1"/>
    <property type="molecule type" value="Genomic_DNA"/>
</dbReference>
<organism evidence="7 8">
    <name type="scientific">Emydomyces testavorans</name>
    <dbReference type="NCBI Taxonomy" id="2070801"/>
    <lineage>
        <taxon>Eukaryota</taxon>
        <taxon>Fungi</taxon>
        <taxon>Dikarya</taxon>
        <taxon>Ascomycota</taxon>
        <taxon>Pezizomycotina</taxon>
        <taxon>Eurotiomycetes</taxon>
        <taxon>Eurotiomycetidae</taxon>
        <taxon>Onygenales</taxon>
        <taxon>Nannizziopsiaceae</taxon>
        <taxon>Emydomyces</taxon>
    </lineage>
</organism>
<keyword evidence="3 5" id="KW-1133">Transmembrane helix</keyword>
<keyword evidence="2 5" id="KW-0812">Transmembrane</keyword>
<reference evidence="7" key="1">
    <citation type="submission" date="2023-03" db="EMBL/GenBank/DDBJ databases">
        <title>Emydomyces testavorans Genome Sequence.</title>
        <authorList>
            <person name="Hoyer L."/>
        </authorList>
    </citation>
    <scope>NUCLEOTIDE SEQUENCE</scope>
    <source>
        <strain evidence="7">16-2883</strain>
    </source>
</reference>
<dbReference type="GO" id="GO:0032126">
    <property type="term" value="C:eisosome"/>
    <property type="evidence" value="ECO:0007669"/>
    <property type="project" value="TreeGrafter"/>
</dbReference>
<dbReference type="InterPro" id="IPR052649">
    <property type="entry name" value="NCE102-like"/>
</dbReference>